<reference evidence="1" key="1">
    <citation type="journal article" date="2020" name="Stud. Mycol.">
        <title>101 Dothideomycetes genomes: a test case for predicting lifestyles and emergence of pathogens.</title>
        <authorList>
            <person name="Haridas S."/>
            <person name="Albert R."/>
            <person name="Binder M."/>
            <person name="Bloem J."/>
            <person name="Labutti K."/>
            <person name="Salamov A."/>
            <person name="Andreopoulos B."/>
            <person name="Baker S."/>
            <person name="Barry K."/>
            <person name="Bills G."/>
            <person name="Bluhm B."/>
            <person name="Cannon C."/>
            <person name="Castanera R."/>
            <person name="Culley D."/>
            <person name="Daum C."/>
            <person name="Ezra D."/>
            <person name="Gonzalez J."/>
            <person name="Henrissat B."/>
            <person name="Kuo A."/>
            <person name="Liang C."/>
            <person name="Lipzen A."/>
            <person name="Lutzoni F."/>
            <person name="Magnuson J."/>
            <person name="Mondo S."/>
            <person name="Nolan M."/>
            <person name="Ohm R."/>
            <person name="Pangilinan J."/>
            <person name="Park H.-J."/>
            <person name="Ramirez L."/>
            <person name="Alfaro M."/>
            <person name="Sun H."/>
            <person name="Tritt A."/>
            <person name="Yoshinaga Y."/>
            <person name="Zwiers L.-H."/>
            <person name="Turgeon B."/>
            <person name="Goodwin S."/>
            <person name="Spatafora J."/>
            <person name="Crous P."/>
            <person name="Grigoriev I."/>
        </authorList>
    </citation>
    <scope>NUCLEOTIDE SEQUENCE</scope>
    <source>
        <strain evidence="1">ATCC 200398</strain>
    </source>
</reference>
<evidence type="ECO:0000313" key="1">
    <source>
        <dbReference type="EMBL" id="KAF2471744.1"/>
    </source>
</evidence>
<protein>
    <submittedName>
        <fullName evidence="1">Uncharacterized protein</fullName>
    </submittedName>
</protein>
<evidence type="ECO:0000313" key="2">
    <source>
        <dbReference type="Proteomes" id="UP000799755"/>
    </source>
</evidence>
<comment type="caution">
    <text evidence="1">The sequence shown here is derived from an EMBL/GenBank/DDBJ whole genome shotgun (WGS) entry which is preliminary data.</text>
</comment>
<sequence>MAYFENNRNPYLPNTSPTRTTQARRSSCQREERAVGEGEIVQGRILWLPPKDELPPRAVRRAHGKGAVEEGIYNHPVVILSRPAHEASIVHFHVITSFQGKKLHEIYGKANEFHASRRSWYLPITPTPPHPDANSKKAKKRFPNLELAGGAVLRWDSYVNLRDVYSIEWSHLRAYGNPDTPYNLDYQFEQDSMTRLLAKGKFLTTYEVGSQVQAPAQPTTQRPLPPPIETTPPITYAGQSQRPRSIASSENSARSPNPQSPFLGSGSSIPGRRRSISKDPRDAKDEGKGLAIVRFIFKISSGMAIDLGKKAVCLSL</sequence>
<gene>
    <name evidence="1" type="ORF">BDR25DRAFT_285340</name>
</gene>
<proteinExistence type="predicted"/>
<keyword evidence="2" id="KW-1185">Reference proteome</keyword>
<accession>A0ACB6QXI1</accession>
<name>A0ACB6QXI1_9PLEO</name>
<dbReference type="EMBL" id="MU003504">
    <property type="protein sequence ID" value="KAF2471744.1"/>
    <property type="molecule type" value="Genomic_DNA"/>
</dbReference>
<dbReference type="Proteomes" id="UP000799755">
    <property type="component" value="Unassembled WGS sequence"/>
</dbReference>
<organism evidence="1 2">
    <name type="scientific">Lindgomyces ingoldianus</name>
    <dbReference type="NCBI Taxonomy" id="673940"/>
    <lineage>
        <taxon>Eukaryota</taxon>
        <taxon>Fungi</taxon>
        <taxon>Dikarya</taxon>
        <taxon>Ascomycota</taxon>
        <taxon>Pezizomycotina</taxon>
        <taxon>Dothideomycetes</taxon>
        <taxon>Pleosporomycetidae</taxon>
        <taxon>Pleosporales</taxon>
        <taxon>Lindgomycetaceae</taxon>
        <taxon>Lindgomyces</taxon>
    </lineage>
</organism>